<feature type="region of interest" description="Disordered" evidence="1">
    <location>
        <begin position="1197"/>
        <end position="1237"/>
    </location>
</feature>
<feature type="compositionally biased region" description="Low complexity" evidence="1">
    <location>
        <begin position="1197"/>
        <end position="1213"/>
    </location>
</feature>
<dbReference type="EMBL" id="HBUF01309613">
    <property type="protein sequence ID" value="CAG6692868.1"/>
    <property type="molecule type" value="Transcribed_RNA"/>
</dbReference>
<feature type="compositionally biased region" description="Polar residues" evidence="1">
    <location>
        <begin position="590"/>
        <end position="610"/>
    </location>
</feature>
<reference evidence="3" key="1">
    <citation type="submission" date="2021-05" db="EMBL/GenBank/DDBJ databases">
        <authorList>
            <person name="Alioto T."/>
            <person name="Alioto T."/>
            <person name="Gomez Garrido J."/>
        </authorList>
    </citation>
    <scope>NUCLEOTIDE SEQUENCE</scope>
</reference>
<feature type="compositionally biased region" description="Polar residues" evidence="1">
    <location>
        <begin position="282"/>
        <end position="317"/>
    </location>
</feature>
<dbReference type="GO" id="GO:0005634">
    <property type="term" value="C:nucleus"/>
    <property type="evidence" value="ECO:0007669"/>
    <property type="project" value="TreeGrafter"/>
</dbReference>
<feature type="compositionally biased region" description="Polar residues" evidence="1">
    <location>
        <begin position="619"/>
        <end position="634"/>
    </location>
</feature>
<feature type="compositionally biased region" description="Polar residues" evidence="1">
    <location>
        <begin position="770"/>
        <end position="787"/>
    </location>
</feature>
<sequence length="1370" mass="142672">MSDIGKVILLTKNGKDGQFLPIPRNSKQEIVIGKKATADIRIKNVDVADEHCSISYNGYKAIIRPLSKSATTFVNNSAIKGQQTVVLKHNDLIQIEDRTFRWEYVQDDDDEQRSNSPVKGQRKSEPAIKMVGTGVTSNRSMMLASPVFKRRSLMFKKSAPALPVSKTNKANAALRKINKTPGLNRSHLNSAAKLKNPNILRVLKQGFLASPSQDIGGEVNVVSGVLSSPVKTPGQSSSSIQQGRVSSPVKSPVGKAGSPQAQSSSGSTSVKSPVGKVCSPVKSPQAQQSSRSVVLNGKSATSPRRTAAKSGSPQGTKSARPATSGKKKPMSPKMSRAKRKLDLNESNGYADDDSLMEGEEDVTDGTGTNHAEFFSLSEEDVEIDHTTAGGEPSSSLYEDSVCSLPSTPASLFHSTAVDGSSVLRNKTPSTTILQQHQSRTLNRTTSPSLSQTTTPVYNNSSPFSSRSSNRTPCYHPSRNLSKPTTPSSVSRSTVSRSNVASLSRSRTLNNSTAVNRTALTNASRGSTSKNVSLSVSHNKTVTNASVVSPRHSLTTRRVYSNNNSRSRRSSRSPEFESTLNFWENLEDESTSSVTSGGKSASNKSRNNSPRGLSVANGVLNGTSSRVSTGKNSLLSPLYVSPGTSGVAASSTTPSSSFYSPQSNSLPPATDKQHSAIFTPYTCDLSPNSRIGTPLTGSGITSPIQAYDSVTAEEIQAALSAAAHAAQQDTPPTTPDHTPSPRGSSRKSTPSGASKKTPTPATRTPRGAASQNSTPSSTAAKSPRNSTRSATPQSAAKSSPASSFGGSSKKSTPVVRGSSTASSAKSSPRTPAKKAGATPKRPTLVVTPGKKLATPKSGTKKSPATTSSSRKSSTTPKSGSKKTPTSSKKTPSTAKSTPRSTPKKIPSTAKSTPKKTPSTAKSTPKKTPSTAKSTPRKSPKGTPAASPAAVSSRKSTPASSASKRTTPTSKRATPSSKRGTPTSKQTTPSSSKASTPKSPAAQKTPPAKKSSTPAKSAKKSSPTPRKKATLQIALKKVATPVRKTPAKKASKTPQKKTPAKKSVPASSAQKKTPTPRGAALKKVSISEQEEPAPLFAGARAAASPLVVYNLVTPDELEVAETISLPLCSAVKTTPPPSRNSSRQSSSGSGSASISKASSSTFNASRLASSPLVVYNLLTEDEIDKAESISLPLCSLHGSPSPGVLSPSPGPSSGKKSPKTTRSSGKKSPKNQTCSPACFNAARKSSSPLVVYNLVTEEELVGEVLPPVGFSPSNRRSPGGFPPAQPTPTVLNASRSSSSPLVVYNLVTPGQLSHVAEPLEEALDSAPVPSETDSTPPPAQTSANTRRKGFPPAQPTSTVLNASRSSSSPLSY</sequence>
<feature type="region of interest" description="Disordered" evidence="1">
    <location>
        <begin position="1261"/>
        <end position="1295"/>
    </location>
</feature>
<feature type="compositionally biased region" description="Low complexity" evidence="1">
    <location>
        <begin position="752"/>
        <end position="769"/>
    </location>
</feature>
<feature type="compositionally biased region" description="Basic residues" evidence="1">
    <location>
        <begin position="325"/>
        <end position="339"/>
    </location>
</feature>
<accession>A0A8D8XEW2</accession>
<feature type="compositionally biased region" description="Low complexity" evidence="1">
    <location>
        <begin position="719"/>
        <end position="740"/>
    </location>
</feature>
<dbReference type="CDD" id="cd22673">
    <property type="entry name" value="FHA_Ki67"/>
    <property type="match status" value="1"/>
</dbReference>
<dbReference type="Gene3D" id="2.60.200.20">
    <property type="match status" value="1"/>
</dbReference>
<evidence type="ECO:0000256" key="1">
    <source>
        <dbReference type="SAM" id="MobiDB-lite"/>
    </source>
</evidence>
<feature type="compositionally biased region" description="Low complexity" evidence="1">
    <location>
        <begin position="950"/>
        <end position="970"/>
    </location>
</feature>
<dbReference type="SUPFAM" id="SSF49879">
    <property type="entry name" value="SMAD/FHA domain"/>
    <property type="match status" value="1"/>
</dbReference>
<proteinExistence type="predicted"/>
<feature type="compositionally biased region" description="Polar residues" evidence="1">
    <location>
        <begin position="741"/>
        <end position="751"/>
    </location>
</feature>
<dbReference type="InterPro" id="IPR008984">
    <property type="entry name" value="SMAD_FHA_dom_sf"/>
</dbReference>
<evidence type="ECO:0000259" key="2">
    <source>
        <dbReference type="PROSITE" id="PS50006"/>
    </source>
</evidence>
<feature type="compositionally biased region" description="Polar residues" evidence="1">
    <location>
        <begin position="432"/>
        <end position="443"/>
    </location>
</feature>
<dbReference type="SMART" id="SM00240">
    <property type="entry name" value="FHA"/>
    <property type="match status" value="1"/>
</dbReference>
<dbReference type="GO" id="GO:0005694">
    <property type="term" value="C:chromosome"/>
    <property type="evidence" value="ECO:0007669"/>
    <property type="project" value="TreeGrafter"/>
</dbReference>
<feature type="compositionally biased region" description="Polar residues" evidence="1">
    <location>
        <begin position="657"/>
        <end position="666"/>
    </location>
</feature>
<feature type="region of interest" description="Disordered" evidence="1">
    <location>
        <begin position="1313"/>
        <end position="1370"/>
    </location>
</feature>
<feature type="compositionally biased region" description="Basic residues" evidence="1">
    <location>
        <begin position="1214"/>
        <end position="1227"/>
    </location>
</feature>
<feature type="compositionally biased region" description="Low complexity" evidence="1">
    <location>
        <begin position="853"/>
        <end position="932"/>
    </location>
</feature>
<feature type="region of interest" description="Disordered" evidence="1">
    <location>
        <begin position="432"/>
        <end position="671"/>
    </location>
</feature>
<feature type="region of interest" description="Disordered" evidence="1">
    <location>
        <begin position="228"/>
        <end position="402"/>
    </location>
</feature>
<dbReference type="InterPro" id="IPR000253">
    <property type="entry name" value="FHA_dom"/>
</dbReference>
<feature type="compositionally biased region" description="Low complexity" evidence="1">
    <location>
        <begin position="639"/>
        <end position="656"/>
    </location>
</feature>
<dbReference type="PANTHER" id="PTHR21603:SF17">
    <property type="entry name" value="PROLIFERATION MARKER PROTEIN KI-67"/>
    <property type="match status" value="1"/>
</dbReference>
<feature type="compositionally biased region" description="Low complexity" evidence="1">
    <location>
        <begin position="444"/>
        <end position="470"/>
    </location>
</feature>
<feature type="compositionally biased region" description="Polar residues" evidence="1">
    <location>
        <begin position="392"/>
        <end position="402"/>
    </location>
</feature>
<feature type="compositionally biased region" description="Polar residues" evidence="1">
    <location>
        <begin position="1285"/>
        <end position="1295"/>
    </location>
</feature>
<feature type="compositionally biased region" description="Polar residues" evidence="1">
    <location>
        <begin position="498"/>
        <end position="546"/>
    </location>
</feature>
<feature type="region of interest" description="Disordered" evidence="1">
    <location>
        <begin position="106"/>
        <end position="125"/>
    </location>
</feature>
<feature type="compositionally biased region" description="Low complexity" evidence="1">
    <location>
        <begin position="254"/>
        <end position="275"/>
    </location>
</feature>
<feature type="region of interest" description="Disordered" evidence="1">
    <location>
        <begin position="1124"/>
        <end position="1161"/>
    </location>
</feature>
<dbReference type="Pfam" id="PF00498">
    <property type="entry name" value="FHA"/>
    <property type="match status" value="1"/>
</dbReference>
<protein>
    <recommendedName>
        <fullName evidence="2">FHA domain-containing protein</fullName>
    </recommendedName>
</protein>
<evidence type="ECO:0000313" key="3">
    <source>
        <dbReference type="EMBL" id="CAG6692868.1"/>
    </source>
</evidence>
<feature type="domain" description="FHA" evidence="2">
    <location>
        <begin position="30"/>
        <end position="79"/>
    </location>
</feature>
<feature type="compositionally biased region" description="Basic residues" evidence="1">
    <location>
        <begin position="1043"/>
        <end position="1058"/>
    </location>
</feature>
<feature type="compositionally biased region" description="Low complexity" evidence="1">
    <location>
        <begin position="483"/>
        <end position="497"/>
    </location>
</feature>
<dbReference type="GO" id="GO:0007088">
    <property type="term" value="P:regulation of mitotic nuclear division"/>
    <property type="evidence" value="ECO:0007669"/>
    <property type="project" value="TreeGrafter"/>
</dbReference>
<feature type="region of interest" description="Disordered" evidence="1">
    <location>
        <begin position="719"/>
        <end position="1084"/>
    </location>
</feature>
<feature type="compositionally biased region" description="Low complexity" evidence="1">
    <location>
        <begin position="1361"/>
        <end position="1370"/>
    </location>
</feature>
<feature type="compositionally biased region" description="Low complexity" evidence="1">
    <location>
        <begin position="235"/>
        <end position="247"/>
    </location>
</feature>
<dbReference type="PANTHER" id="PTHR21603">
    <property type="entry name" value="ANTIGEN KI-67-LIKE PROTEIN"/>
    <property type="match status" value="1"/>
</dbReference>
<feature type="compositionally biased region" description="Acidic residues" evidence="1">
    <location>
        <begin position="350"/>
        <end position="363"/>
    </location>
</feature>
<name>A0A8D8XEW2_9HEMI</name>
<dbReference type="GO" id="GO:0051983">
    <property type="term" value="P:regulation of chromosome segregation"/>
    <property type="evidence" value="ECO:0007669"/>
    <property type="project" value="TreeGrafter"/>
</dbReference>
<feature type="compositionally biased region" description="Low complexity" evidence="1">
    <location>
        <begin position="1137"/>
        <end position="1161"/>
    </location>
</feature>
<dbReference type="PROSITE" id="PS50006">
    <property type="entry name" value="FHA_DOMAIN"/>
    <property type="match status" value="1"/>
</dbReference>
<organism evidence="3">
    <name type="scientific">Cacopsylla melanoneura</name>
    <dbReference type="NCBI Taxonomy" id="428564"/>
    <lineage>
        <taxon>Eukaryota</taxon>
        <taxon>Metazoa</taxon>
        <taxon>Ecdysozoa</taxon>
        <taxon>Arthropoda</taxon>
        <taxon>Hexapoda</taxon>
        <taxon>Insecta</taxon>
        <taxon>Pterygota</taxon>
        <taxon>Neoptera</taxon>
        <taxon>Paraneoptera</taxon>
        <taxon>Hemiptera</taxon>
        <taxon>Sternorrhyncha</taxon>
        <taxon>Psylloidea</taxon>
        <taxon>Psyllidae</taxon>
        <taxon>Psyllinae</taxon>
        <taxon>Cacopsylla</taxon>
    </lineage>
</organism>
<feature type="compositionally biased region" description="Low complexity" evidence="1">
    <location>
        <begin position="979"/>
        <end position="1022"/>
    </location>
</feature>
<feature type="compositionally biased region" description="Low complexity" evidence="1">
    <location>
        <begin position="788"/>
        <end position="834"/>
    </location>
</feature>